<dbReference type="EMBL" id="JAKKSL010000001">
    <property type="protein sequence ID" value="MCI2282698.1"/>
    <property type="molecule type" value="Genomic_DNA"/>
</dbReference>
<proteinExistence type="predicted"/>
<evidence type="ECO:0000313" key="2">
    <source>
        <dbReference type="EMBL" id="MCI2282698.1"/>
    </source>
</evidence>
<feature type="signal peptide" evidence="1">
    <location>
        <begin position="1"/>
        <end position="22"/>
    </location>
</feature>
<dbReference type="Proteomes" id="UP001139646">
    <property type="component" value="Unassembled WGS sequence"/>
</dbReference>
<evidence type="ECO:0000313" key="3">
    <source>
        <dbReference type="Proteomes" id="UP001139646"/>
    </source>
</evidence>
<name>A0ABS9WXM0_9GAMM</name>
<accession>A0ABS9WXM0</accession>
<gene>
    <name evidence="2" type="ORF">L3081_03835</name>
</gene>
<evidence type="ECO:0000256" key="1">
    <source>
        <dbReference type="SAM" id="SignalP"/>
    </source>
</evidence>
<dbReference type="RefSeq" id="WP_242283623.1">
    <property type="nucleotide sequence ID" value="NZ_JAKKSL010000001.1"/>
</dbReference>
<reference evidence="2" key="1">
    <citation type="submission" date="2022-01" db="EMBL/GenBank/DDBJ databases">
        <title>Colwellia maritima, isolated from seawater.</title>
        <authorList>
            <person name="Kristyanto S."/>
            <person name="Jung J."/>
            <person name="Jeon C.O."/>
        </authorList>
    </citation>
    <scope>NUCLEOTIDE SEQUENCE</scope>
    <source>
        <strain evidence="2">MSW7</strain>
    </source>
</reference>
<comment type="caution">
    <text evidence="2">The sequence shown here is derived from an EMBL/GenBank/DDBJ whole genome shotgun (WGS) entry which is preliminary data.</text>
</comment>
<keyword evidence="1" id="KW-0732">Signal</keyword>
<organism evidence="2 3">
    <name type="scientific">Colwellia maritima</name>
    <dbReference type="NCBI Taxonomy" id="2912588"/>
    <lineage>
        <taxon>Bacteria</taxon>
        <taxon>Pseudomonadati</taxon>
        <taxon>Pseudomonadota</taxon>
        <taxon>Gammaproteobacteria</taxon>
        <taxon>Alteromonadales</taxon>
        <taxon>Colwelliaceae</taxon>
        <taxon>Colwellia</taxon>
    </lineage>
</organism>
<sequence length="413" mass="46684">MKLLLTLILTALLAMFISPVMAKNSLESPKNNLSQFNLPEFNLPAYSKVYDDQRNPFNDATAALALAKATNRQVLIEVGGNWCSWCHKMDTFLSHNPDVYQTLHMNFVLLKINVSDSNENADFMKALPPVLGYPHMYVSSANGKMLLSKDTAELLAGTDYSREYWLTFLNQWSVENYLLTEQATLTQQKLGSYSVLFIKSFFDKNYQTPDFINKKQQSRRHLLKSAVGMGAVSALATFHLSAKQQESFVLLNKKDPWLTLDATLNHLLPESTTGPSAIDINATAYLYQVMTVQPTEQEEKDFILKGVGWLNSYAKSEKSQTFSALSFHDKEQLLQGISQSRAGRNWLNTLLGYIFQAMLAPPAYGGNPKGVGWQWLEHKAGFPLPEKGQRYFELPPRANIIKLTRLNYQDNES</sequence>
<dbReference type="Gene3D" id="3.40.30.10">
    <property type="entry name" value="Glutaredoxin"/>
    <property type="match status" value="1"/>
</dbReference>
<protein>
    <submittedName>
        <fullName evidence="2">Gluconate 2-dehydrogenase subunit 3 family protein</fullName>
    </submittedName>
</protein>
<dbReference type="InterPro" id="IPR027056">
    <property type="entry name" value="Gluconate_2DH_su3"/>
</dbReference>
<feature type="chain" id="PRO_5046819949" evidence="1">
    <location>
        <begin position="23"/>
        <end position="413"/>
    </location>
</feature>
<dbReference type="Pfam" id="PF13618">
    <property type="entry name" value="Gluconate_2-dh3"/>
    <property type="match status" value="1"/>
</dbReference>
<dbReference type="SUPFAM" id="SSF52833">
    <property type="entry name" value="Thioredoxin-like"/>
    <property type="match status" value="1"/>
</dbReference>
<dbReference type="Pfam" id="PF13899">
    <property type="entry name" value="Thioredoxin_7"/>
    <property type="match status" value="1"/>
</dbReference>
<keyword evidence="3" id="KW-1185">Reference proteome</keyword>
<dbReference type="InterPro" id="IPR036249">
    <property type="entry name" value="Thioredoxin-like_sf"/>
</dbReference>